<organism evidence="4 5">
    <name type="scientific">Oedothorax gibbosus</name>
    <dbReference type="NCBI Taxonomy" id="931172"/>
    <lineage>
        <taxon>Eukaryota</taxon>
        <taxon>Metazoa</taxon>
        <taxon>Ecdysozoa</taxon>
        <taxon>Arthropoda</taxon>
        <taxon>Chelicerata</taxon>
        <taxon>Arachnida</taxon>
        <taxon>Araneae</taxon>
        <taxon>Araneomorphae</taxon>
        <taxon>Entelegynae</taxon>
        <taxon>Araneoidea</taxon>
        <taxon>Linyphiidae</taxon>
        <taxon>Erigoninae</taxon>
        <taxon>Oedothorax</taxon>
    </lineage>
</organism>
<name>A0AAV6U288_9ARAC</name>
<dbReference type="Gene3D" id="3.60.20.40">
    <property type="match status" value="1"/>
</dbReference>
<keyword evidence="1" id="KW-1202">Platelet aggregation activating toxin</keyword>
<dbReference type="EMBL" id="JAFNEN010000736">
    <property type="protein sequence ID" value="KAG8177918.1"/>
    <property type="molecule type" value="Genomic_DNA"/>
</dbReference>
<dbReference type="GO" id="GO:0036374">
    <property type="term" value="F:glutathione hydrolase activity"/>
    <property type="evidence" value="ECO:0007669"/>
    <property type="project" value="InterPro"/>
</dbReference>
<feature type="binding site" evidence="3">
    <location>
        <begin position="80"/>
        <end position="82"/>
    </location>
    <ligand>
        <name>L-glutamate</name>
        <dbReference type="ChEBI" id="CHEBI:29985"/>
    </ligand>
</feature>
<feature type="binding site" evidence="3">
    <location>
        <begin position="132"/>
        <end position="133"/>
    </location>
    <ligand>
        <name>L-glutamate</name>
        <dbReference type="ChEBI" id="CHEBI:29985"/>
    </ligand>
</feature>
<dbReference type="GO" id="GO:0005886">
    <property type="term" value="C:plasma membrane"/>
    <property type="evidence" value="ECO:0007669"/>
    <property type="project" value="TreeGrafter"/>
</dbReference>
<evidence type="ECO:0008006" key="6">
    <source>
        <dbReference type="Google" id="ProtNLM"/>
    </source>
</evidence>
<dbReference type="InterPro" id="IPR000101">
    <property type="entry name" value="GGT_peptidase"/>
</dbReference>
<evidence type="ECO:0000256" key="1">
    <source>
        <dbReference type="ARBA" id="ARBA00084097"/>
    </source>
</evidence>
<dbReference type="PANTHER" id="PTHR11686:SF9">
    <property type="entry name" value="RE13973P"/>
    <property type="match status" value="1"/>
</dbReference>
<dbReference type="SUPFAM" id="SSF56235">
    <property type="entry name" value="N-terminal nucleophile aminohydrolases (Ntn hydrolases)"/>
    <property type="match status" value="1"/>
</dbReference>
<reference evidence="4 5" key="1">
    <citation type="journal article" date="2022" name="Nat. Ecol. Evol.">
        <title>A masculinizing supergene underlies an exaggerated male reproductive morph in a spider.</title>
        <authorList>
            <person name="Hendrickx F."/>
            <person name="De Corte Z."/>
            <person name="Sonet G."/>
            <person name="Van Belleghem S.M."/>
            <person name="Kostlbacher S."/>
            <person name="Vangestel C."/>
        </authorList>
    </citation>
    <scope>NUCLEOTIDE SEQUENCE [LARGE SCALE GENOMIC DNA]</scope>
    <source>
        <strain evidence="4">W744_W776</strain>
    </source>
</reference>
<dbReference type="InterPro" id="IPR043137">
    <property type="entry name" value="GGT_ssub_C"/>
</dbReference>
<dbReference type="AlphaFoldDB" id="A0AAV6U288"/>
<comment type="caution">
    <text evidence="4">The sequence shown here is derived from an EMBL/GenBank/DDBJ whole genome shotgun (WGS) entry which is preliminary data.</text>
</comment>
<evidence type="ECO:0000256" key="2">
    <source>
        <dbReference type="PIRSR" id="PIRSR600101-1"/>
    </source>
</evidence>
<dbReference type="InterPro" id="IPR043138">
    <property type="entry name" value="GGT_lsub"/>
</dbReference>
<dbReference type="GO" id="GO:0006751">
    <property type="term" value="P:glutathione catabolic process"/>
    <property type="evidence" value="ECO:0007669"/>
    <property type="project" value="InterPro"/>
</dbReference>
<protein>
    <recommendedName>
        <fullName evidence="6">Gamma-glutamyltranspeptidase 1</fullName>
    </recommendedName>
</protein>
<dbReference type="PANTHER" id="PTHR11686">
    <property type="entry name" value="GAMMA GLUTAMYL TRANSPEPTIDASE"/>
    <property type="match status" value="1"/>
</dbReference>
<keyword evidence="1" id="KW-1199">Hemostasis impairing toxin</keyword>
<dbReference type="Proteomes" id="UP000827092">
    <property type="component" value="Unassembled WGS sequence"/>
</dbReference>
<keyword evidence="5" id="KW-1185">Reference proteome</keyword>
<evidence type="ECO:0000256" key="3">
    <source>
        <dbReference type="PIRSR" id="PIRSR600101-2"/>
    </source>
</evidence>
<dbReference type="FunFam" id="3.60.20.40:FF:000001">
    <property type="entry name" value="Gamma-glutamyltranspeptidase 1"/>
    <property type="match status" value="1"/>
</dbReference>
<feature type="binding site" evidence="3">
    <location>
        <position position="155"/>
    </location>
    <ligand>
        <name>L-glutamate</name>
        <dbReference type="ChEBI" id="CHEBI:29985"/>
    </ligand>
</feature>
<keyword evidence="1" id="KW-0800">Toxin</keyword>
<accession>A0AAV6U288</accession>
<dbReference type="InterPro" id="IPR029055">
    <property type="entry name" value="Ntn_hydrolases_N"/>
</dbReference>
<dbReference type="PRINTS" id="PR01210">
    <property type="entry name" value="GGTRANSPTASE"/>
</dbReference>
<feature type="binding site" evidence="3">
    <location>
        <position position="104"/>
    </location>
    <ligand>
        <name>L-glutamate</name>
        <dbReference type="ChEBI" id="CHEBI:29985"/>
    </ligand>
</feature>
<sequence length="252" mass="27810">MELRTTFNSSQMSKNARCFKSLIKELISDDYADHIRERIDDYQTHGPDYYGVNVTVKEDHGTAHVSIVGPNGDAVSVTSTVNLYFGSMVMSPSTGILLNDEMDDFSSPDVTNYFDIPPTKLNRVRPNRRPFSSMAPSIVVDKNGDVRLSVGGNGGTQITTSVAQIIMKTLWLGQNIKQAIDAPRFHDQLFPNRIDHEAAFPKDLLESLGEMGHELHTLGSGMLGIIMGIERGSDGYLYANSDYRKGGEVDGF</sequence>
<feature type="active site" description="Nucleophile" evidence="2">
    <location>
        <position position="62"/>
    </location>
</feature>
<dbReference type="Gene3D" id="1.10.246.130">
    <property type="match status" value="1"/>
</dbReference>
<proteinExistence type="predicted"/>
<dbReference type="Pfam" id="PF01019">
    <property type="entry name" value="G_glu_transpept"/>
    <property type="match status" value="1"/>
</dbReference>
<gene>
    <name evidence="4" type="ORF">JTE90_015353</name>
</gene>
<evidence type="ECO:0000313" key="5">
    <source>
        <dbReference type="Proteomes" id="UP000827092"/>
    </source>
</evidence>
<evidence type="ECO:0000313" key="4">
    <source>
        <dbReference type="EMBL" id="KAG8177918.1"/>
    </source>
</evidence>